<sequence length="85" mass="8838">MKSALASNCLGLKSYDNIGPRCSGPVDVPEAITLCVGEIGDESANTRPAAEQSAGKAQSTWGTKSVLGGGPAIRYFPQSQRLREA</sequence>
<feature type="region of interest" description="Disordered" evidence="1">
    <location>
        <begin position="46"/>
        <end position="65"/>
    </location>
</feature>
<name>A0AAV7V9K0_PLEWA</name>
<keyword evidence="3" id="KW-1185">Reference proteome</keyword>
<dbReference type="AlphaFoldDB" id="A0AAV7V9K0"/>
<dbReference type="Proteomes" id="UP001066276">
    <property type="component" value="Chromosome 2_1"/>
</dbReference>
<proteinExistence type="predicted"/>
<evidence type="ECO:0000313" key="2">
    <source>
        <dbReference type="EMBL" id="KAJ1197998.1"/>
    </source>
</evidence>
<organism evidence="2 3">
    <name type="scientific">Pleurodeles waltl</name>
    <name type="common">Iberian ribbed newt</name>
    <dbReference type="NCBI Taxonomy" id="8319"/>
    <lineage>
        <taxon>Eukaryota</taxon>
        <taxon>Metazoa</taxon>
        <taxon>Chordata</taxon>
        <taxon>Craniata</taxon>
        <taxon>Vertebrata</taxon>
        <taxon>Euteleostomi</taxon>
        <taxon>Amphibia</taxon>
        <taxon>Batrachia</taxon>
        <taxon>Caudata</taxon>
        <taxon>Salamandroidea</taxon>
        <taxon>Salamandridae</taxon>
        <taxon>Pleurodelinae</taxon>
        <taxon>Pleurodeles</taxon>
    </lineage>
</organism>
<evidence type="ECO:0000256" key="1">
    <source>
        <dbReference type="SAM" id="MobiDB-lite"/>
    </source>
</evidence>
<reference evidence="2" key="1">
    <citation type="journal article" date="2022" name="bioRxiv">
        <title>Sequencing and chromosome-scale assembly of the giantPleurodeles waltlgenome.</title>
        <authorList>
            <person name="Brown T."/>
            <person name="Elewa A."/>
            <person name="Iarovenko S."/>
            <person name="Subramanian E."/>
            <person name="Araus A.J."/>
            <person name="Petzold A."/>
            <person name="Susuki M."/>
            <person name="Suzuki K.-i.T."/>
            <person name="Hayashi T."/>
            <person name="Toyoda A."/>
            <person name="Oliveira C."/>
            <person name="Osipova E."/>
            <person name="Leigh N.D."/>
            <person name="Simon A."/>
            <person name="Yun M.H."/>
        </authorList>
    </citation>
    <scope>NUCLEOTIDE SEQUENCE</scope>
    <source>
        <strain evidence="2">20211129_DDA</strain>
        <tissue evidence="2">Liver</tissue>
    </source>
</reference>
<protein>
    <submittedName>
        <fullName evidence="2">Uncharacterized protein</fullName>
    </submittedName>
</protein>
<dbReference type="EMBL" id="JANPWB010000003">
    <property type="protein sequence ID" value="KAJ1197998.1"/>
    <property type="molecule type" value="Genomic_DNA"/>
</dbReference>
<evidence type="ECO:0000313" key="3">
    <source>
        <dbReference type="Proteomes" id="UP001066276"/>
    </source>
</evidence>
<gene>
    <name evidence="2" type="ORF">NDU88_001842</name>
</gene>
<accession>A0AAV7V9K0</accession>
<comment type="caution">
    <text evidence="2">The sequence shown here is derived from an EMBL/GenBank/DDBJ whole genome shotgun (WGS) entry which is preliminary data.</text>
</comment>